<reference evidence="7 8" key="1">
    <citation type="submission" date="2021-07" db="EMBL/GenBank/DDBJ databases">
        <title>Paenibacillus radiodurans sp. nov., isolated from the southeastern edge of Tengger Desert.</title>
        <authorList>
            <person name="Zhang G."/>
        </authorList>
    </citation>
    <scope>NUCLEOTIDE SEQUENCE [LARGE SCALE GENOMIC DNA]</scope>
    <source>
        <strain evidence="7 8">DT7-4</strain>
    </source>
</reference>
<name>A0ABS7D558_9BACL</name>
<evidence type="ECO:0000313" key="8">
    <source>
        <dbReference type="Proteomes" id="UP000812277"/>
    </source>
</evidence>
<dbReference type="SMART" id="SM00448">
    <property type="entry name" value="REC"/>
    <property type="match status" value="1"/>
</dbReference>
<dbReference type="Gene3D" id="3.40.50.2300">
    <property type="match status" value="1"/>
</dbReference>
<keyword evidence="8" id="KW-1185">Reference proteome</keyword>
<dbReference type="InterPro" id="IPR020449">
    <property type="entry name" value="Tscrpt_reg_AraC-type_HTH"/>
</dbReference>
<dbReference type="PANTHER" id="PTHR43280:SF2">
    <property type="entry name" value="HTH-TYPE TRANSCRIPTIONAL REGULATOR EXSA"/>
    <property type="match status" value="1"/>
</dbReference>
<dbReference type="InterPro" id="IPR018062">
    <property type="entry name" value="HTH_AraC-typ_CS"/>
</dbReference>
<evidence type="ECO:0000259" key="5">
    <source>
        <dbReference type="PROSITE" id="PS01124"/>
    </source>
</evidence>
<feature type="modified residue" description="4-aspartylphosphate" evidence="4">
    <location>
        <position position="54"/>
    </location>
</feature>
<evidence type="ECO:0000256" key="3">
    <source>
        <dbReference type="ARBA" id="ARBA00023163"/>
    </source>
</evidence>
<evidence type="ECO:0000313" key="7">
    <source>
        <dbReference type="EMBL" id="MBW7474687.1"/>
    </source>
</evidence>
<keyword evidence="1" id="KW-0805">Transcription regulation</keyword>
<dbReference type="PROSITE" id="PS01124">
    <property type="entry name" value="HTH_ARAC_FAMILY_2"/>
    <property type="match status" value="1"/>
</dbReference>
<dbReference type="PROSITE" id="PS00041">
    <property type="entry name" value="HTH_ARAC_FAMILY_1"/>
    <property type="match status" value="1"/>
</dbReference>
<dbReference type="PRINTS" id="PR00032">
    <property type="entry name" value="HTHARAC"/>
</dbReference>
<gene>
    <name evidence="7" type="ORF">K0T92_08010</name>
</gene>
<dbReference type="PANTHER" id="PTHR43280">
    <property type="entry name" value="ARAC-FAMILY TRANSCRIPTIONAL REGULATOR"/>
    <property type="match status" value="1"/>
</dbReference>
<dbReference type="Proteomes" id="UP000812277">
    <property type="component" value="Unassembled WGS sequence"/>
</dbReference>
<accession>A0ABS7D558</accession>
<dbReference type="InterPro" id="IPR001789">
    <property type="entry name" value="Sig_transdc_resp-reg_receiver"/>
</dbReference>
<dbReference type="SUPFAM" id="SSF52172">
    <property type="entry name" value="CheY-like"/>
    <property type="match status" value="1"/>
</dbReference>
<dbReference type="SMART" id="SM00342">
    <property type="entry name" value="HTH_ARAC"/>
    <property type="match status" value="1"/>
</dbReference>
<comment type="caution">
    <text evidence="7">The sequence shown here is derived from an EMBL/GenBank/DDBJ whole genome shotgun (WGS) entry which is preliminary data.</text>
</comment>
<dbReference type="Pfam" id="PF12833">
    <property type="entry name" value="HTH_18"/>
    <property type="match status" value="1"/>
</dbReference>
<dbReference type="InterPro" id="IPR011006">
    <property type="entry name" value="CheY-like_superfamily"/>
</dbReference>
<dbReference type="PROSITE" id="PS50110">
    <property type="entry name" value="RESPONSE_REGULATORY"/>
    <property type="match status" value="1"/>
</dbReference>
<feature type="domain" description="Response regulatory" evidence="6">
    <location>
        <begin position="2"/>
        <end position="119"/>
    </location>
</feature>
<dbReference type="EMBL" id="JAHZIJ010000004">
    <property type="protein sequence ID" value="MBW7474687.1"/>
    <property type="molecule type" value="Genomic_DNA"/>
</dbReference>
<evidence type="ECO:0000256" key="1">
    <source>
        <dbReference type="ARBA" id="ARBA00023015"/>
    </source>
</evidence>
<keyword evidence="4" id="KW-0597">Phosphoprotein</keyword>
<dbReference type="Gene3D" id="1.10.10.60">
    <property type="entry name" value="Homeodomain-like"/>
    <property type="match status" value="2"/>
</dbReference>
<feature type="domain" description="HTH araC/xylS-type" evidence="5">
    <location>
        <begin position="441"/>
        <end position="539"/>
    </location>
</feature>
<dbReference type="CDD" id="cd17536">
    <property type="entry name" value="REC_YesN-like"/>
    <property type="match status" value="1"/>
</dbReference>
<protein>
    <submittedName>
        <fullName evidence="7">Response regulator</fullName>
    </submittedName>
</protein>
<evidence type="ECO:0000256" key="2">
    <source>
        <dbReference type="ARBA" id="ARBA00023125"/>
    </source>
</evidence>
<keyword evidence="2" id="KW-0238">DNA-binding</keyword>
<dbReference type="Pfam" id="PF00072">
    <property type="entry name" value="Response_reg"/>
    <property type="match status" value="1"/>
</dbReference>
<proteinExistence type="predicted"/>
<dbReference type="InterPro" id="IPR018060">
    <property type="entry name" value="HTH_AraC"/>
</dbReference>
<dbReference type="InterPro" id="IPR009057">
    <property type="entry name" value="Homeodomain-like_sf"/>
</dbReference>
<evidence type="ECO:0000256" key="4">
    <source>
        <dbReference type="PROSITE-ProRule" id="PRU00169"/>
    </source>
</evidence>
<dbReference type="SUPFAM" id="SSF46689">
    <property type="entry name" value="Homeodomain-like"/>
    <property type="match status" value="2"/>
</dbReference>
<organism evidence="7 8">
    <name type="scientific">Paenibacillus oenotherae</name>
    <dbReference type="NCBI Taxonomy" id="1435645"/>
    <lineage>
        <taxon>Bacteria</taxon>
        <taxon>Bacillati</taxon>
        <taxon>Bacillota</taxon>
        <taxon>Bacilli</taxon>
        <taxon>Bacillales</taxon>
        <taxon>Paenibacillaceae</taxon>
        <taxon>Paenibacillus</taxon>
    </lineage>
</organism>
<dbReference type="RefSeq" id="WP_219871936.1">
    <property type="nucleotide sequence ID" value="NZ_JAHZIJ010000004.1"/>
</dbReference>
<sequence>MNVLLVDDEQHVREAIKLLVDWDSLGVERIIEAENGSLAIELAKQYRPAIIVTDMMMPVVGGVDLMAWIHEHLPSTRTIAISGHDDFDLVRGTMKYGGLDYILKPIDPEVLGEALKKAKLSWEQEESARLYQNLQKIEMNQLKPVYWDKLFSNLISDVNYYYSVKDVLHNEFQLSREQMPQCQIIIIGLEFVERKITEKFNNHRDLLFFALTNICNELLRSRHAGYACRYWNSESEIVIFYWDRFDELNDLLAEINSCFYRSLRARFDFGAGLAHPFPEGLKNSYDEAKSALKQRNMLQNINWLHVYEASGMRTDANAGKLHLSDYEEPFRMALLSSSEAEIAVAVNDWLEDVKLLPAISFEQVELWRHEFTVMRSQWAKLLSSDAGSGSAAELPSLALPIPLDDQGRLSLSLWQTELSDVLMKYSDVLTSSRQKDRSPINDIVKYIEQNYNQGITLQDIASRFHLSREYISRRFKQETGGNMSDFLEKTRIDKAKMLLQNPHLKIIQIAEMVGYPDEKYFSKVFKKSTGCSPGQYRKSVQ</sequence>
<evidence type="ECO:0000259" key="6">
    <source>
        <dbReference type="PROSITE" id="PS50110"/>
    </source>
</evidence>
<keyword evidence="3" id="KW-0804">Transcription</keyword>